<comment type="caution">
    <text evidence="1">The sequence shown here is derived from an EMBL/GenBank/DDBJ whole genome shotgun (WGS) entry which is preliminary data.</text>
</comment>
<reference evidence="1" key="1">
    <citation type="journal article" date="2021" name="New Phytol.">
        <title>Evolutionary innovations through gain and loss of genes in the ectomycorrhizal Boletales.</title>
        <authorList>
            <person name="Wu G."/>
            <person name="Miyauchi S."/>
            <person name="Morin E."/>
            <person name="Kuo A."/>
            <person name="Drula E."/>
            <person name="Varga T."/>
            <person name="Kohler A."/>
            <person name="Feng B."/>
            <person name="Cao Y."/>
            <person name="Lipzen A."/>
            <person name="Daum C."/>
            <person name="Hundley H."/>
            <person name="Pangilinan J."/>
            <person name="Johnson J."/>
            <person name="Barry K."/>
            <person name="LaButti K."/>
            <person name="Ng V."/>
            <person name="Ahrendt S."/>
            <person name="Min B."/>
            <person name="Choi I.G."/>
            <person name="Park H."/>
            <person name="Plett J.M."/>
            <person name="Magnuson J."/>
            <person name="Spatafora J.W."/>
            <person name="Nagy L.G."/>
            <person name="Henrissat B."/>
            <person name="Grigoriev I.V."/>
            <person name="Yang Z.L."/>
            <person name="Xu J."/>
            <person name="Martin F.M."/>
        </authorList>
    </citation>
    <scope>NUCLEOTIDE SEQUENCE</scope>
    <source>
        <strain evidence="1">KUC20120723A-06</strain>
    </source>
</reference>
<organism evidence="1 2">
    <name type="scientific">Leucogyrophana mollusca</name>
    <dbReference type="NCBI Taxonomy" id="85980"/>
    <lineage>
        <taxon>Eukaryota</taxon>
        <taxon>Fungi</taxon>
        <taxon>Dikarya</taxon>
        <taxon>Basidiomycota</taxon>
        <taxon>Agaricomycotina</taxon>
        <taxon>Agaricomycetes</taxon>
        <taxon>Agaricomycetidae</taxon>
        <taxon>Boletales</taxon>
        <taxon>Boletales incertae sedis</taxon>
        <taxon>Leucogyrophana</taxon>
    </lineage>
</organism>
<keyword evidence="2" id="KW-1185">Reference proteome</keyword>
<accession>A0ACB8BSH3</accession>
<protein>
    <submittedName>
        <fullName evidence="1">RhoGAP-domain-containing protein</fullName>
    </submittedName>
</protein>
<dbReference type="Proteomes" id="UP000790709">
    <property type="component" value="Unassembled WGS sequence"/>
</dbReference>
<sequence>MLATLSPTTLDKSMANHGGADPLTAIENRTCPGCKESAVNESGGLVVAFGQSFFHVDCFKCAKCQGRVTADTNLLLLSDGSPVCANCSYNCNVCHQRILDEAIMTGDDSYHAHCFKCKVCHNRIDELVFAKTSQGIYCMKCHNDRMARIRRHAQKKREREKAAGGSGSSSTRESEAREHLKENGGLGLSSALSPPSSIRSKASATTVRETPSMRSLNTQPPEVSSTPIRKRKSLPLTDDTLQTPTRKAPPAAISIITESPERIQPSRSSPHPSSDVTESQSFSVTIAPPDTDADGNSDHTVLTNGNSPSDNPPLTHPASLSQAESTSSLEYLQSSSPPESMGAHLTPSSASGPGGSLQRRKSYDDGVRPLNILFGKKGQQEIKEAAADRPESPNLSVPLSVTPRNEKRRSVNPGLALEYRNLSRPSTSPGPTAPESMIRSHTLPVRSESPAAPSPSRAFFPDASSRRGSNTSLLRDSASGSTIYHSPSSSPAPPDNGRATPDSMRTRSASSDPHYPQSAPPFGRPTTPLRLPARSKATLEKVPARSDSLNNVLNSSDMSSDGHGHLADGRPSPAGLPNGMALRLDGAHLGGMTPQSRSSGLMTPTSPSHPADVPHNVESGTDTEAEAENGLKSPSDLASPVDAPPAPPPKEPKPKTRPHELRVDIDPDMSTSSQMNSNESDESSPVERTSVATFITPALPPIRFSMTGGDFSDFFKSVGGLPSLKSLDQVADPRKESISPLQQPAKPANDVPPISTVSPIAEEVSDPDSLPSPPSSQAMNGATPSPHASQQTLSALDALRSEAGDVVSSMSREFASRGRSSSESQSPSIYGHGATRRERLDSNASLNIVPSATRVTVTSPGSTTSSPLSSDKYELVIRRLQEALADSKERGTQQMKFDKGLVEIMLSAMEQRQTEFLNLKNKYDGTKRASQQYIEGLTVAQKEYDRELIARRNAEAEVIRLRILLSGQAAKLTALTGEAKKQEARKQLSAELSDNLDRLANDLSKLKVEKDMTIAEVAELCASKSSSSVASSGEVPTVHMSRSLTMRLDTIKTQYQHELIPLTQQRETLAREVAELKASREQFLEETTFLNARNEELAQLSAQYARRIESSRSGTPTLDVVSAREEPHIREKKSTSFDRNRPQPELPSLAVSAPSTSTLGEDHEIKVGRVHRQDIPDATPMSKPKFIKWPGSRGRDISLSSGDHKGKAHPEHNFHQASALRFTKCDHCGDKLWGGSQLRCSGCHISVHSRCVNLVQTLCSQQHPSAREDHHGPGQISPSPPSMFGRELIEQVKSDCRWGERKVPVIVEKCIEAVETLALDYEGIYRKTGGSGQTKVITQLFERGDYAAFDLRDTDRFNDICSVTSVLKTYFRTLPVPLLTYDLHEEFISAAGSKDPAMKTKMLQELVNRLPTEHYQTLRLLVLHLYRVREHSDRNLMNARNLGVVFGPTLMRSRDPGAEFSDMAGKALMVEWLVENATSIFQSPSQPR</sequence>
<evidence type="ECO:0000313" key="1">
    <source>
        <dbReference type="EMBL" id="KAH7928896.1"/>
    </source>
</evidence>
<evidence type="ECO:0000313" key="2">
    <source>
        <dbReference type="Proteomes" id="UP000790709"/>
    </source>
</evidence>
<name>A0ACB8BSH3_9AGAM</name>
<dbReference type="EMBL" id="MU266347">
    <property type="protein sequence ID" value="KAH7928896.1"/>
    <property type="molecule type" value="Genomic_DNA"/>
</dbReference>
<proteinExistence type="predicted"/>
<gene>
    <name evidence="1" type="ORF">BV22DRAFT_162695</name>
</gene>